<dbReference type="VEuPathDB" id="FungiDB:PPTG_21764"/>
<dbReference type="Proteomes" id="UP000052943">
    <property type="component" value="Unassembled WGS sequence"/>
</dbReference>
<evidence type="ECO:0000313" key="4">
    <source>
        <dbReference type="Proteomes" id="UP000052943"/>
    </source>
</evidence>
<dbReference type="OrthoDB" id="128251at2759"/>
<evidence type="ECO:0000313" key="3">
    <source>
        <dbReference type="EMBL" id="KUG01248.1"/>
    </source>
</evidence>
<feature type="region of interest" description="Disordered" evidence="1">
    <location>
        <begin position="124"/>
        <end position="155"/>
    </location>
</feature>
<proteinExistence type="predicted"/>
<reference evidence="2" key="1">
    <citation type="submission" date="2013-11" db="EMBL/GenBank/DDBJ databases">
        <title>The Genome Sequence of Phytophthora parasitica CJ02B3.</title>
        <authorList>
            <consortium name="The Broad Institute Genomics Platform"/>
            <person name="Russ C."/>
            <person name="Tyler B."/>
            <person name="Panabieres F."/>
            <person name="Shan W."/>
            <person name="Tripathy S."/>
            <person name="Grunwald N."/>
            <person name="Machado M."/>
            <person name="Johnson C.S."/>
            <person name="Arredondo F."/>
            <person name="Hong C."/>
            <person name="Coffey M."/>
            <person name="Young S.K."/>
            <person name="Zeng Q."/>
            <person name="Gargeya S."/>
            <person name="Fitzgerald M."/>
            <person name="Abouelleil A."/>
            <person name="Alvarado L."/>
            <person name="Chapman S.B."/>
            <person name="Gainer-Dewar J."/>
            <person name="Goldberg J."/>
            <person name="Griggs A."/>
            <person name="Gujja S."/>
            <person name="Hansen M."/>
            <person name="Howarth C."/>
            <person name="Imamovic A."/>
            <person name="Ireland A."/>
            <person name="Larimer J."/>
            <person name="McCowan C."/>
            <person name="Murphy C."/>
            <person name="Pearson M."/>
            <person name="Poon T.W."/>
            <person name="Priest M."/>
            <person name="Roberts A."/>
            <person name="Saif S."/>
            <person name="Shea T."/>
            <person name="Sykes S."/>
            <person name="Wortman J."/>
            <person name="Nusbaum C."/>
            <person name="Birren B."/>
        </authorList>
    </citation>
    <scope>NUCLEOTIDE SEQUENCE [LARGE SCALE GENOMIC DNA]</scope>
    <source>
        <strain evidence="2">CJ02B3</strain>
    </source>
</reference>
<evidence type="ECO:0000313" key="2">
    <source>
        <dbReference type="EMBL" id="ETK73053.1"/>
    </source>
</evidence>
<protein>
    <submittedName>
        <fullName evidence="2">Uncharacterized protein</fullName>
    </submittedName>
</protein>
<dbReference type="AlphaFoldDB" id="W2FQH4"/>
<accession>A0A0W8DXX2</accession>
<dbReference type="Proteomes" id="UP000053236">
    <property type="component" value="Unassembled WGS sequence"/>
</dbReference>
<evidence type="ECO:0000256" key="1">
    <source>
        <dbReference type="SAM" id="MobiDB-lite"/>
    </source>
</evidence>
<gene>
    <name evidence="3" type="ORF">AM587_10000873</name>
    <name evidence="2" type="ORF">L915_19968</name>
</gene>
<name>W2FQH4_PHYNI</name>
<accession>W2FQH4</accession>
<dbReference type="EMBL" id="LNFO01000383">
    <property type="protein sequence ID" value="KUG01248.1"/>
    <property type="molecule type" value="Genomic_DNA"/>
</dbReference>
<dbReference type="EMBL" id="KI689418">
    <property type="protein sequence ID" value="ETK73053.1"/>
    <property type="molecule type" value="Genomic_DNA"/>
</dbReference>
<organism evidence="2">
    <name type="scientific">Phytophthora nicotianae</name>
    <name type="common">Potato buckeye rot agent</name>
    <name type="synonym">Phytophthora parasitica</name>
    <dbReference type="NCBI Taxonomy" id="4792"/>
    <lineage>
        <taxon>Eukaryota</taxon>
        <taxon>Sar</taxon>
        <taxon>Stramenopiles</taxon>
        <taxon>Oomycota</taxon>
        <taxon>Peronosporomycetes</taxon>
        <taxon>Peronosporales</taxon>
        <taxon>Peronosporaceae</taxon>
        <taxon>Phytophthora</taxon>
    </lineage>
</organism>
<sequence length="155" mass="17618">MTIWRATQSRIQEQLPLVVDFLRSRKVSAGPATTLYMATTQARHPSDVPLEVPTSSTFQQLQYVDKLQRIFDESAATAVEMHSEAYPTIWIVLHKVEAPIPVNIGDLRRILGLPDWNLRLPFRQPNREPVGSPLSESADIEDEEHKNEEGLLFES</sequence>
<reference evidence="3 4" key="2">
    <citation type="submission" date="2015-11" db="EMBL/GenBank/DDBJ databases">
        <title>Genomes and virulence difference between two physiological races of Phytophthora nicotianae.</title>
        <authorList>
            <person name="Liu H."/>
            <person name="Ma X."/>
            <person name="Yu H."/>
            <person name="Fang D."/>
            <person name="Li Y."/>
            <person name="Wang X."/>
            <person name="Wang W."/>
            <person name="Dong Y."/>
            <person name="Xiao B."/>
        </authorList>
    </citation>
    <scope>NUCLEOTIDE SEQUENCE [LARGE SCALE GENOMIC DNA]</scope>
    <source>
        <strain evidence="4">race 0</strain>
        <strain evidence="3">Race 0</strain>
    </source>
</reference>